<organism evidence="2 3">
    <name type="scientific">Neoarthrinium moseri</name>
    <dbReference type="NCBI Taxonomy" id="1658444"/>
    <lineage>
        <taxon>Eukaryota</taxon>
        <taxon>Fungi</taxon>
        <taxon>Dikarya</taxon>
        <taxon>Ascomycota</taxon>
        <taxon>Pezizomycotina</taxon>
        <taxon>Sordariomycetes</taxon>
        <taxon>Xylariomycetidae</taxon>
        <taxon>Amphisphaeriales</taxon>
        <taxon>Apiosporaceae</taxon>
        <taxon>Neoarthrinium</taxon>
    </lineage>
</organism>
<dbReference type="Pfam" id="PF00069">
    <property type="entry name" value="Pkinase"/>
    <property type="match status" value="1"/>
</dbReference>
<reference evidence="2" key="1">
    <citation type="submission" date="2021-03" db="EMBL/GenBank/DDBJ databases">
        <title>Revisited historic fungal species revealed as producer of novel bioactive compounds through whole genome sequencing and comparative genomics.</title>
        <authorList>
            <person name="Vignolle G.A."/>
            <person name="Hochenegger N."/>
            <person name="Mach R.L."/>
            <person name="Mach-Aigner A.R."/>
            <person name="Javad Rahimi M."/>
            <person name="Salim K.A."/>
            <person name="Chan C.M."/>
            <person name="Lim L.B.L."/>
            <person name="Cai F."/>
            <person name="Druzhinina I.S."/>
            <person name="U'Ren J.M."/>
            <person name="Derntl C."/>
        </authorList>
    </citation>
    <scope>NUCLEOTIDE SEQUENCE</scope>
    <source>
        <strain evidence="2">TUCIM 5799</strain>
    </source>
</reference>
<name>A0A9Q0AQ74_9PEZI</name>
<feature type="domain" description="Protein kinase" evidence="1">
    <location>
        <begin position="1"/>
        <end position="273"/>
    </location>
</feature>
<evidence type="ECO:0000313" key="2">
    <source>
        <dbReference type="EMBL" id="KAI1871755.1"/>
    </source>
</evidence>
<dbReference type="AlphaFoldDB" id="A0A9Q0AQ74"/>
<sequence length="351" mass="39226">MANDVFRGPPSPVPVDRDKTELIETTYHSQIEVTQKQEAKVVIKRFRHQTDPRTPTKFLNEVAALKASGGHENTAEILDSSLAELTITLRFEEGRSLDRHIDDRSRSTLSADDSNVVLTQMASALAHLHRRSIIHDDVKPDNIMWSSSQQRSVLIDFGAAIIDMPEGYFNPSGTPSYAPPEFLKKRKDAKGDIWGLGVTMLFAFGYVALPDGEWLLPAVFEEGTPRREMLEWLAEVEIMKHRTERGNPLLAAMLETDLGKRIGNSVSFTEFKMSQEQSASAIGIATRSETDWLHYCWAAADEDGAALEAAEEGGESEESGWAMIVHGCQPVCELPFAMTVDFRVCHLYFLR</sequence>
<dbReference type="PANTHER" id="PTHR44167:SF24">
    <property type="entry name" value="SERINE_THREONINE-PROTEIN KINASE CHK2"/>
    <property type="match status" value="1"/>
</dbReference>
<dbReference type="GO" id="GO:0004674">
    <property type="term" value="F:protein serine/threonine kinase activity"/>
    <property type="evidence" value="ECO:0007669"/>
    <property type="project" value="TreeGrafter"/>
</dbReference>
<dbReference type="InterPro" id="IPR000719">
    <property type="entry name" value="Prot_kinase_dom"/>
</dbReference>
<protein>
    <recommendedName>
        <fullName evidence="1">Protein kinase domain-containing protein</fullName>
    </recommendedName>
</protein>
<dbReference type="Gene3D" id="1.10.510.10">
    <property type="entry name" value="Transferase(Phosphotransferase) domain 1"/>
    <property type="match status" value="1"/>
</dbReference>
<comment type="caution">
    <text evidence="2">The sequence shown here is derived from an EMBL/GenBank/DDBJ whole genome shotgun (WGS) entry which is preliminary data.</text>
</comment>
<accession>A0A9Q0AQ74</accession>
<proteinExistence type="predicted"/>
<dbReference type="InterPro" id="IPR011009">
    <property type="entry name" value="Kinase-like_dom_sf"/>
</dbReference>
<dbReference type="PANTHER" id="PTHR44167">
    <property type="entry name" value="OVARIAN-SPECIFIC SERINE/THREONINE-PROTEIN KINASE LOK-RELATED"/>
    <property type="match status" value="1"/>
</dbReference>
<keyword evidence="3" id="KW-1185">Reference proteome</keyword>
<dbReference type="GO" id="GO:0044773">
    <property type="term" value="P:mitotic DNA damage checkpoint signaling"/>
    <property type="evidence" value="ECO:0007669"/>
    <property type="project" value="TreeGrafter"/>
</dbReference>
<dbReference type="SMART" id="SM00220">
    <property type="entry name" value="S_TKc"/>
    <property type="match status" value="1"/>
</dbReference>
<evidence type="ECO:0000313" key="3">
    <source>
        <dbReference type="Proteomes" id="UP000829685"/>
    </source>
</evidence>
<gene>
    <name evidence="2" type="ORF">JX265_005741</name>
</gene>
<dbReference type="GO" id="GO:0005634">
    <property type="term" value="C:nucleus"/>
    <property type="evidence" value="ECO:0007669"/>
    <property type="project" value="TreeGrafter"/>
</dbReference>
<evidence type="ECO:0000259" key="1">
    <source>
        <dbReference type="PROSITE" id="PS50011"/>
    </source>
</evidence>
<dbReference type="Proteomes" id="UP000829685">
    <property type="component" value="Unassembled WGS sequence"/>
</dbReference>
<dbReference type="CDD" id="cd00180">
    <property type="entry name" value="PKc"/>
    <property type="match status" value="1"/>
</dbReference>
<dbReference type="GO" id="GO:0005737">
    <property type="term" value="C:cytoplasm"/>
    <property type="evidence" value="ECO:0007669"/>
    <property type="project" value="TreeGrafter"/>
</dbReference>
<dbReference type="GO" id="GO:0005524">
    <property type="term" value="F:ATP binding"/>
    <property type="evidence" value="ECO:0007669"/>
    <property type="project" value="InterPro"/>
</dbReference>
<dbReference type="PROSITE" id="PS50011">
    <property type="entry name" value="PROTEIN_KINASE_DOM"/>
    <property type="match status" value="1"/>
</dbReference>
<dbReference type="SUPFAM" id="SSF56112">
    <property type="entry name" value="Protein kinase-like (PK-like)"/>
    <property type="match status" value="1"/>
</dbReference>
<dbReference type="EMBL" id="JAFIMR010000012">
    <property type="protein sequence ID" value="KAI1871755.1"/>
    <property type="molecule type" value="Genomic_DNA"/>
</dbReference>